<dbReference type="GO" id="GO:0003677">
    <property type="term" value="F:DNA binding"/>
    <property type="evidence" value="ECO:0007669"/>
    <property type="project" value="UniProtKB-KW"/>
</dbReference>
<dbReference type="GO" id="GO:0003700">
    <property type="term" value="F:DNA-binding transcription factor activity"/>
    <property type="evidence" value="ECO:0007669"/>
    <property type="project" value="InterPro"/>
</dbReference>
<evidence type="ECO:0000313" key="6">
    <source>
        <dbReference type="Proteomes" id="UP000214618"/>
    </source>
</evidence>
<keyword evidence="3" id="KW-0804">Transcription</keyword>
<evidence type="ECO:0000256" key="1">
    <source>
        <dbReference type="ARBA" id="ARBA00023015"/>
    </source>
</evidence>
<dbReference type="RefSeq" id="WP_063233607.1">
    <property type="nucleotide sequence ID" value="NZ_BCVO01000009.1"/>
</dbReference>
<gene>
    <name evidence="5" type="ORF">BS1321_00385</name>
</gene>
<evidence type="ECO:0000259" key="4">
    <source>
        <dbReference type="PROSITE" id="PS50949"/>
    </source>
</evidence>
<name>A0A223EBE4_9BACI</name>
<dbReference type="PANTHER" id="PTHR43537">
    <property type="entry name" value="TRANSCRIPTIONAL REGULATOR, GNTR FAMILY"/>
    <property type="match status" value="1"/>
</dbReference>
<dbReference type="InterPro" id="IPR036388">
    <property type="entry name" value="WH-like_DNA-bd_sf"/>
</dbReference>
<dbReference type="InterPro" id="IPR000524">
    <property type="entry name" value="Tscrpt_reg_HTH_GntR"/>
</dbReference>
<dbReference type="OrthoDB" id="114741at2"/>
<dbReference type="InterPro" id="IPR011711">
    <property type="entry name" value="GntR_C"/>
</dbReference>
<dbReference type="SUPFAM" id="SSF48008">
    <property type="entry name" value="GntR ligand-binding domain-like"/>
    <property type="match status" value="1"/>
</dbReference>
<dbReference type="GeneID" id="56471182"/>
<dbReference type="AlphaFoldDB" id="A0A223EBE4"/>
<dbReference type="Pfam" id="PF00392">
    <property type="entry name" value="GntR"/>
    <property type="match status" value="1"/>
</dbReference>
<keyword evidence="1" id="KW-0805">Transcription regulation</keyword>
<organism evidence="5 6">
    <name type="scientific">Peribacillus simplex NBRC 15720 = DSM 1321</name>
    <dbReference type="NCBI Taxonomy" id="1349754"/>
    <lineage>
        <taxon>Bacteria</taxon>
        <taxon>Bacillati</taxon>
        <taxon>Bacillota</taxon>
        <taxon>Bacilli</taxon>
        <taxon>Bacillales</taxon>
        <taxon>Bacillaceae</taxon>
        <taxon>Peribacillus</taxon>
    </lineage>
</organism>
<dbReference type="Proteomes" id="UP000214618">
    <property type="component" value="Chromosome"/>
</dbReference>
<dbReference type="Gene3D" id="1.20.120.530">
    <property type="entry name" value="GntR ligand-binding domain-like"/>
    <property type="match status" value="1"/>
</dbReference>
<proteinExistence type="predicted"/>
<dbReference type="Gene3D" id="1.10.10.10">
    <property type="entry name" value="Winged helix-like DNA-binding domain superfamily/Winged helix DNA-binding domain"/>
    <property type="match status" value="1"/>
</dbReference>
<accession>A0A223EBE4</accession>
<dbReference type="SMART" id="SM00345">
    <property type="entry name" value="HTH_GNTR"/>
    <property type="match status" value="1"/>
</dbReference>
<dbReference type="PANTHER" id="PTHR43537:SF5">
    <property type="entry name" value="UXU OPERON TRANSCRIPTIONAL REGULATOR"/>
    <property type="match status" value="1"/>
</dbReference>
<dbReference type="CDD" id="cd07377">
    <property type="entry name" value="WHTH_GntR"/>
    <property type="match status" value="1"/>
</dbReference>
<dbReference type="InterPro" id="IPR036390">
    <property type="entry name" value="WH_DNA-bd_sf"/>
</dbReference>
<evidence type="ECO:0000256" key="3">
    <source>
        <dbReference type="ARBA" id="ARBA00023163"/>
    </source>
</evidence>
<protein>
    <recommendedName>
        <fullName evidence="4">HTH gntR-type domain-containing protein</fullName>
    </recommendedName>
</protein>
<sequence length="237" mass="28078">METNHYQYITEQIEHYSSKPLREAIFFVIKNAIIEGIFLPGDRLTEDDIAQQFNCSRTPVREALRKLEQENLLQVKPGIGMVISNVDIELLQQELEIRKMLENYSLQKACEGITEEELKKLEWATDKLQQAINNNDRIAASRANIEFHRLLYSYSRNTFLQKTTDSLWLSFRISFLSARNEDVTMVDKSWYEERNNEHLQVIHAIRDKDVEKAIKINTIHIQKNYDYYLDYIKRVSQ</sequence>
<dbReference type="SUPFAM" id="SSF46785">
    <property type="entry name" value="Winged helix' DNA-binding domain"/>
    <property type="match status" value="1"/>
</dbReference>
<evidence type="ECO:0000256" key="2">
    <source>
        <dbReference type="ARBA" id="ARBA00023125"/>
    </source>
</evidence>
<dbReference type="InterPro" id="IPR008920">
    <property type="entry name" value="TF_FadR/GntR_C"/>
</dbReference>
<reference evidence="5 6" key="1">
    <citation type="submission" date="2016-10" db="EMBL/GenBank/DDBJ databases">
        <title>The whole genome sequencing and assembly of Bacillus simplex DSM 1321 strain.</title>
        <authorList>
            <person name="Park M.-K."/>
            <person name="Lee Y.-J."/>
            <person name="Yi H."/>
            <person name="Bahn Y.-S."/>
            <person name="Kim J.F."/>
            <person name="Lee D.-W."/>
        </authorList>
    </citation>
    <scope>NUCLEOTIDE SEQUENCE [LARGE SCALE GENOMIC DNA]</scope>
    <source>
        <strain evidence="5 6">DSM 1321</strain>
    </source>
</reference>
<feature type="domain" description="HTH gntR-type" evidence="4">
    <location>
        <begin position="19"/>
        <end position="86"/>
    </location>
</feature>
<dbReference type="SMART" id="SM00895">
    <property type="entry name" value="FCD"/>
    <property type="match status" value="1"/>
</dbReference>
<evidence type="ECO:0000313" key="5">
    <source>
        <dbReference type="EMBL" id="ASS92566.1"/>
    </source>
</evidence>
<dbReference type="EMBL" id="CP017704">
    <property type="protein sequence ID" value="ASS92566.1"/>
    <property type="molecule type" value="Genomic_DNA"/>
</dbReference>
<dbReference type="Pfam" id="PF07729">
    <property type="entry name" value="FCD"/>
    <property type="match status" value="1"/>
</dbReference>
<dbReference type="PROSITE" id="PS50949">
    <property type="entry name" value="HTH_GNTR"/>
    <property type="match status" value="1"/>
</dbReference>
<keyword evidence="2" id="KW-0238">DNA-binding</keyword>